<organism evidence="1">
    <name type="scientific">Anguilla anguilla</name>
    <name type="common">European freshwater eel</name>
    <name type="synonym">Muraena anguilla</name>
    <dbReference type="NCBI Taxonomy" id="7936"/>
    <lineage>
        <taxon>Eukaryota</taxon>
        <taxon>Metazoa</taxon>
        <taxon>Chordata</taxon>
        <taxon>Craniata</taxon>
        <taxon>Vertebrata</taxon>
        <taxon>Euteleostomi</taxon>
        <taxon>Actinopterygii</taxon>
        <taxon>Neopterygii</taxon>
        <taxon>Teleostei</taxon>
        <taxon>Anguilliformes</taxon>
        <taxon>Anguillidae</taxon>
        <taxon>Anguilla</taxon>
    </lineage>
</organism>
<accession>A0A0E9RP35</accession>
<name>A0A0E9RP35_ANGAN</name>
<protein>
    <submittedName>
        <fullName evidence="1">Uncharacterized protein</fullName>
    </submittedName>
</protein>
<sequence>MSTRKGSKMFIVFINCKNLSPWNGFLFLFLKKVFFLSLS</sequence>
<dbReference type="AlphaFoldDB" id="A0A0E9RP35"/>
<proteinExistence type="predicted"/>
<dbReference type="EMBL" id="GBXM01077666">
    <property type="protein sequence ID" value="JAH30911.1"/>
    <property type="molecule type" value="Transcribed_RNA"/>
</dbReference>
<reference evidence="1" key="1">
    <citation type="submission" date="2014-11" db="EMBL/GenBank/DDBJ databases">
        <authorList>
            <person name="Amaro Gonzalez C."/>
        </authorList>
    </citation>
    <scope>NUCLEOTIDE SEQUENCE</scope>
</reference>
<reference evidence="1" key="2">
    <citation type="journal article" date="2015" name="Fish Shellfish Immunol.">
        <title>Early steps in the European eel (Anguilla anguilla)-Vibrio vulnificus interaction in the gills: Role of the RtxA13 toxin.</title>
        <authorList>
            <person name="Callol A."/>
            <person name="Pajuelo D."/>
            <person name="Ebbesson L."/>
            <person name="Teles M."/>
            <person name="MacKenzie S."/>
            <person name="Amaro C."/>
        </authorList>
    </citation>
    <scope>NUCLEOTIDE SEQUENCE</scope>
</reference>
<evidence type="ECO:0000313" key="1">
    <source>
        <dbReference type="EMBL" id="JAH30911.1"/>
    </source>
</evidence>